<evidence type="ECO:0000256" key="1">
    <source>
        <dbReference type="SAM" id="MobiDB-lite"/>
    </source>
</evidence>
<reference evidence="4 5" key="1">
    <citation type="submission" date="2017-04" db="EMBL/GenBank/DDBJ databases">
        <title>Draft genome sequence of Marssonina coronaria NL1: causal agent of apple blotch.</title>
        <authorList>
            <person name="Cheng Q."/>
        </authorList>
    </citation>
    <scope>NUCLEOTIDE SEQUENCE [LARGE SCALE GENOMIC DNA]</scope>
    <source>
        <strain evidence="4 5">NL1</strain>
    </source>
</reference>
<protein>
    <submittedName>
        <fullName evidence="4">Proteophosphoglycan</fullName>
    </submittedName>
</protein>
<accession>A0A218Z0E7</accession>
<feature type="region of interest" description="Disordered" evidence="1">
    <location>
        <begin position="183"/>
        <end position="205"/>
    </location>
</feature>
<evidence type="ECO:0000256" key="2">
    <source>
        <dbReference type="SAM" id="Phobius"/>
    </source>
</evidence>
<dbReference type="InParanoid" id="A0A218Z0E7"/>
<sequence length="205" mass="21023">MPSIIDIGTGKVGSNSHPLHPATVHLPIAFLFAASLLDLLAFGSLHSPLLVICLRNALGFLFPAATPAAVIYHLSLFSYASTVAGILAALPAISSGLFELSAMVSARGLDLADPVVKTTLIHAGVNDAAVLGAVYNAVSQWGDGFAPSGGNAFVSLGILGGVGYAAFLGGGLVYEHGVGVQRMGRGKEEKEQKQAMERSKAGKEL</sequence>
<comment type="caution">
    <text evidence="4">The sequence shown here is derived from an EMBL/GenBank/DDBJ whole genome shotgun (WGS) entry which is preliminary data.</text>
</comment>
<dbReference type="Proteomes" id="UP000242519">
    <property type="component" value="Unassembled WGS sequence"/>
</dbReference>
<keyword evidence="2" id="KW-1133">Transmembrane helix</keyword>
<name>A0A218Z0E7_9HELO</name>
<evidence type="ECO:0000313" key="4">
    <source>
        <dbReference type="EMBL" id="OWP01517.1"/>
    </source>
</evidence>
<feature type="transmembrane region" description="Helical" evidence="2">
    <location>
        <begin position="76"/>
        <end position="98"/>
    </location>
</feature>
<evidence type="ECO:0000259" key="3">
    <source>
        <dbReference type="Pfam" id="PF09990"/>
    </source>
</evidence>
<feature type="compositionally biased region" description="Basic and acidic residues" evidence="1">
    <location>
        <begin position="185"/>
        <end position="205"/>
    </location>
</feature>
<dbReference type="OrthoDB" id="2580011at2759"/>
<keyword evidence="2" id="KW-0472">Membrane</keyword>
<feature type="transmembrane region" description="Helical" evidence="2">
    <location>
        <begin position="24"/>
        <end position="42"/>
    </location>
</feature>
<dbReference type="Pfam" id="PF09990">
    <property type="entry name" value="DUF2231"/>
    <property type="match status" value="1"/>
</dbReference>
<dbReference type="InterPro" id="IPR019251">
    <property type="entry name" value="DUF2231_TM"/>
</dbReference>
<proteinExistence type="predicted"/>
<organism evidence="4 5">
    <name type="scientific">Diplocarpon coronariae</name>
    <dbReference type="NCBI Taxonomy" id="2795749"/>
    <lineage>
        <taxon>Eukaryota</taxon>
        <taxon>Fungi</taxon>
        <taxon>Dikarya</taxon>
        <taxon>Ascomycota</taxon>
        <taxon>Pezizomycotina</taxon>
        <taxon>Leotiomycetes</taxon>
        <taxon>Helotiales</taxon>
        <taxon>Drepanopezizaceae</taxon>
        <taxon>Diplocarpon</taxon>
    </lineage>
</organism>
<feature type="transmembrane region" description="Helical" evidence="2">
    <location>
        <begin position="150"/>
        <end position="174"/>
    </location>
</feature>
<gene>
    <name evidence="4" type="ORF">B2J93_7029</name>
</gene>
<dbReference type="EMBL" id="MZNU01000274">
    <property type="protein sequence ID" value="OWP01517.1"/>
    <property type="molecule type" value="Genomic_DNA"/>
</dbReference>
<keyword evidence="5" id="KW-1185">Reference proteome</keyword>
<keyword evidence="2" id="KW-0812">Transmembrane</keyword>
<dbReference type="AlphaFoldDB" id="A0A218Z0E7"/>
<evidence type="ECO:0000313" key="5">
    <source>
        <dbReference type="Proteomes" id="UP000242519"/>
    </source>
</evidence>
<feature type="domain" description="DUF2231" evidence="3">
    <location>
        <begin position="17"/>
        <end position="181"/>
    </location>
</feature>